<dbReference type="RefSeq" id="WP_273745107.1">
    <property type="nucleotide sequence ID" value="NZ_CP117692.1"/>
</dbReference>
<feature type="transmembrane region" description="Helical" evidence="2">
    <location>
        <begin position="106"/>
        <end position="130"/>
    </location>
</feature>
<sequence length="293" mass="33451">MTKINNQVFDLGCFFVVLCAVTGKSEKIGIFRRFGSMFATIKRYDIIEGNNKSDQKKVMRLKNAMDKIELYAWRAVKLCLLTVLIELPQFALSLPKLLLKYVNGPIVYILTWMIFVGGYVAVTFILFTYLQRRHPERKIIWRPKGKEINTIIIGFIVLMSAKMIIGSFMTQQTANDAAIEKMFKISVNTSFMMVFMTAIAAPVVEELVFRGFLMDYFFTDQPIFAILLSGLIFGSIHSSTNFISWLMYVVMGIILAATYNKEKNLAANISLHFLNNLLPSIVFLLSSLHQMLK</sequence>
<evidence type="ECO:0000313" key="5">
    <source>
        <dbReference type="Proteomes" id="UP001222683"/>
    </source>
</evidence>
<reference evidence="4" key="1">
    <citation type="submission" date="2023-02" db="EMBL/GenBank/DDBJ databases">
        <title>Complete genome sequence of Lactobacillus ruminis CACC888 isolated from Pig feces.</title>
        <authorList>
            <person name="Park S."/>
            <person name="Park M.A."/>
            <person name="Kim D.-H."/>
            <person name="Kim Y."/>
        </authorList>
    </citation>
    <scope>NUCLEOTIDE SEQUENCE</scope>
    <source>
        <strain evidence="4">CACC888</strain>
    </source>
</reference>
<accession>A0AAQ2XK14</accession>
<feature type="transmembrane region" description="Helical" evidence="2">
    <location>
        <begin position="271"/>
        <end position="292"/>
    </location>
</feature>
<dbReference type="GO" id="GO:0080120">
    <property type="term" value="P:CAAX-box protein maturation"/>
    <property type="evidence" value="ECO:0007669"/>
    <property type="project" value="UniProtKB-ARBA"/>
</dbReference>
<dbReference type="AlphaFoldDB" id="A0AAQ2XK14"/>
<gene>
    <name evidence="4" type="ORF">PSR59_00920</name>
</gene>
<dbReference type="InterPro" id="IPR003675">
    <property type="entry name" value="Rce1/LyrA-like_dom"/>
</dbReference>
<proteinExistence type="inferred from homology"/>
<keyword evidence="2" id="KW-1133">Transmembrane helix</keyword>
<evidence type="ECO:0000313" key="4">
    <source>
        <dbReference type="EMBL" id="WDC82236.1"/>
    </source>
</evidence>
<feature type="transmembrane region" description="Helical" evidence="2">
    <location>
        <begin position="242"/>
        <end position="259"/>
    </location>
</feature>
<keyword evidence="2" id="KW-0472">Membrane</keyword>
<dbReference type="InterPro" id="IPR052710">
    <property type="entry name" value="CAAX_protease"/>
</dbReference>
<dbReference type="PANTHER" id="PTHR36435:SF1">
    <property type="entry name" value="CAAX AMINO TERMINAL PROTEASE FAMILY PROTEIN"/>
    <property type="match status" value="1"/>
</dbReference>
<dbReference type="PANTHER" id="PTHR36435">
    <property type="entry name" value="SLR1288 PROTEIN"/>
    <property type="match status" value="1"/>
</dbReference>
<dbReference type="Proteomes" id="UP001222683">
    <property type="component" value="Chromosome"/>
</dbReference>
<name>A0AAQ2XK14_9LACO</name>
<organism evidence="4 5">
    <name type="scientific">Ligilactobacillus ruminis</name>
    <dbReference type="NCBI Taxonomy" id="1623"/>
    <lineage>
        <taxon>Bacteria</taxon>
        <taxon>Bacillati</taxon>
        <taxon>Bacillota</taxon>
        <taxon>Bacilli</taxon>
        <taxon>Lactobacillales</taxon>
        <taxon>Lactobacillaceae</taxon>
        <taxon>Ligilactobacillus</taxon>
    </lineage>
</organism>
<protein>
    <submittedName>
        <fullName evidence="4">Type II CAAX endopeptidase family protein</fullName>
    </submittedName>
</protein>
<keyword evidence="2" id="KW-0812">Transmembrane</keyword>
<feature type="transmembrane region" description="Helical" evidence="2">
    <location>
        <begin position="151"/>
        <end position="170"/>
    </location>
</feature>
<feature type="domain" description="CAAX prenyl protease 2/Lysostaphin resistance protein A-like" evidence="3">
    <location>
        <begin position="190"/>
        <end position="278"/>
    </location>
</feature>
<dbReference type="Pfam" id="PF02517">
    <property type="entry name" value="Rce1-like"/>
    <property type="match status" value="1"/>
</dbReference>
<evidence type="ECO:0000256" key="1">
    <source>
        <dbReference type="ARBA" id="ARBA00009067"/>
    </source>
</evidence>
<evidence type="ECO:0000256" key="2">
    <source>
        <dbReference type="SAM" id="Phobius"/>
    </source>
</evidence>
<dbReference type="GO" id="GO:0004175">
    <property type="term" value="F:endopeptidase activity"/>
    <property type="evidence" value="ECO:0007669"/>
    <property type="project" value="UniProtKB-ARBA"/>
</dbReference>
<feature type="transmembrane region" description="Helical" evidence="2">
    <location>
        <begin position="75"/>
        <end position="94"/>
    </location>
</feature>
<evidence type="ECO:0000259" key="3">
    <source>
        <dbReference type="Pfam" id="PF02517"/>
    </source>
</evidence>
<dbReference type="EMBL" id="CP117692">
    <property type="protein sequence ID" value="WDC82236.1"/>
    <property type="molecule type" value="Genomic_DNA"/>
</dbReference>
<feature type="transmembrane region" description="Helical" evidence="2">
    <location>
        <begin position="182"/>
        <end position="204"/>
    </location>
</feature>
<comment type="similarity">
    <text evidence="1">Belongs to the UPF0177 family.</text>
</comment>
<feature type="transmembrane region" description="Helical" evidence="2">
    <location>
        <begin position="216"/>
        <end position="236"/>
    </location>
</feature>